<organism evidence="2 3">
    <name type="scientific">Eragrostis curvula</name>
    <name type="common">weeping love grass</name>
    <dbReference type="NCBI Taxonomy" id="38414"/>
    <lineage>
        <taxon>Eukaryota</taxon>
        <taxon>Viridiplantae</taxon>
        <taxon>Streptophyta</taxon>
        <taxon>Embryophyta</taxon>
        <taxon>Tracheophyta</taxon>
        <taxon>Spermatophyta</taxon>
        <taxon>Magnoliopsida</taxon>
        <taxon>Liliopsida</taxon>
        <taxon>Poales</taxon>
        <taxon>Poaceae</taxon>
        <taxon>PACMAD clade</taxon>
        <taxon>Chloridoideae</taxon>
        <taxon>Eragrostideae</taxon>
        <taxon>Eragrostidinae</taxon>
        <taxon>Eragrostis</taxon>
    </lineage>
</organism>
<dbReference type="EMBL" id="RWGY01000013">
    <property type="protein sequence ID" value="TVU25447.1"/>
    <property type="molecule type" value="Genomic_DNA"/>
</dbReference>
<name>A0A5J9UQF5_9POAL</name>
<keyword evidence="3" id="KW-1185">Reference proteome</keyword>
<proteinExistence type="predicted"/>
<evidence type="ECO:0000256" key="1">
    <source>
        <dbReference type="SAM" id="MobiDB-lite"/>
    </source>
</evidence>
<dbReference type="Proteomes" id="UP000324897">
    <property type="component" value="Chromosome 2"/>
</dbReference>
<sequence>MLASSSRYRAPEIFLGSTDYDEQIHTRVQPGPSRADDASSSTSRHDSRRLSFVALPQCHAPPSCNAAPLAKRSAPRRAREVHALRLRPAKPA</sequence>
<dbReference type="AlphaFoldDB" id="A0A5J9UQF5"/>
<evidence type="ECO:0000313" key="3">
    <source>
        <dbReference type="Proteomes" id="UP000324897"/>
    </source>
</evidence>
<gene>
    <name evidence="2" type="ORF">EJB05_27943</name>
</gene>
<feature type="region of interest" description="Disordered" evidence="1">
    <location>
        <begin position="20"/>
        <end position="47"/>
    </location>
</feature>
<evidence type="ECO:0000313" key="2">
    <source>
        <dbReference type="EMBL" id="TVU25447.1"/>
    </source>
</evidence>
<protein>
    <submittedName>
        <fullName evidence="2">Uncharacterized protein</fullName>
    </submittedName>
</protein>
<reference evidence="2 3" key="1">
    <citation type="journal article" date="2019" name="Sci. Rep.">
        <title>A high-quality genome of Eragrostis curvula grass provides insights into Poaceae evolution and supports new strategies to enhance forage quality.</title>
        <authorList>
            <person name="Carballo J."/>
            <person name="Santos B.A.C.M."/>
            <person name="Zappacosta D."/>
            <person name="Garbus I."/>
            <person name="Selva J.P."/>
            <person name="Gallo C.A."/>
            <person name="Diaz A."/>
            <person name="Albertini E."/>
            <person name="Caccamo M."/>
            <person name="Echenique V."/>
        </authorList>
    </citation>
    <scope>NUCLEOTIDE SEQUENCE [LARGE SCALE GENOMIC DNA]</scope>
    <source>
        <strain evidence="3">cv. Victoria</strain>
        <tissue evidence="2">Leaf</tissue>
    </source>
</reference>
<dbReference type="Gramene" id="TVU25447">
    <property type="protein sequence ID" value="TVU25447"/>
    <property type="gene ID" value="EJB05_27943"/>
</dbReference>
<accession>A0A5J9UQF5</accession>
<feature type="non-terminal residue" evidence="2">
    <location>
        <position position="1"/>
    </location>
</feature>
<comment type="caution">
    <text evidence="2">The sequence shown here is derived from an EMBL/GenBank/DDBJ whole genome shotgun (WGS) entry which is preliminary data.</text>
</comment>